<evidence type="ECO:0000313" key="1">
    <source>
        <dbReference type="EMBL" id="ELR23602.1"/>
    </source>
</evidence>
<dbReference type="KEGG" id="acan:ACA1_072240"/>
<dbReference type="GeneID" id="14924583"/>
<dbReference type="VEuPathDB" id="AmoebaDB:ACA1_072240"/>
<dbReference type="Proteomes" id="UP000011083">
    <property type="component" value="Unassembled WGS sequence"/>
</dbReference>
<evidence type="ECO:0000313" key="2">
    <source>
        <dbReference type="Proteomes" id="UP000011083"/>
    </source>
</evidence>
<keyword evidence="2" id="KW-1185">Reference proteome</keyword>
<sequence length="149" mass="16661">MTHLIYRAKLELVDSDRGLDRWQADDPSSHRYYAMYGHFEWPGDEFCGNAVLPRNLEGRLAFSLRGHVYGDKSTGQVAFYGITITHYDAPALRTSVPGDYDSTHVDCSAGAGEAACWLTAEQKAAILRFLQEELGYHGPYEWVVALNTA</sequence>
<reference evidence="1 2" key="1">
    <citation type="journal article" date="2013" name="Genome Biol.">
        <title>Genome of Acanthamoeba castellanii highlights extensive lateral gene transfer and early evolution of tyrosine kinase signaling.</title>
        <authorList>
            <person name="Clarke M."/>
            <person name="Lohan A.J."/>
            <person name="Liu B."/>
            <person name="Lagkouvardos I."/>
            <person name="Roy S."/>
            <person name="Zafar N."/>
            <person name="Bertelli C."/>
            <person name="Schilde C."/>
            <person name="Kianianmomeni A."/>
            <person name="Burglin T.R."/>
            <person name="Frech C."/>
            <person name="Turcotte B."/>
            <person name="Kopec K.O."/>
            <person name="Synnott J.M."/>
            <person name="Choo C."/>
            <person name="Paponov I."/>
            <person name="Finkler A."/>
            <person name="Soon Heng Tan C."/>
            <person name="Hutchins A.P."/>
            <person name="Weinmeier T."/>
            <person name="Rattei T."/>
            <person name="Chu J.S."/>
            <person name="Gimenez G."/>
            <person name="Irimia M."/>
            <person name="Rigden D.J."/>
            <person name="Fitzpatrick D.A."/>
            <person name="Lorenzo-Morales J."/>
            <person name="Bateman A."/>
            <person name="Chiu C.H."/>
            <person name="Tang P."/>
            <person name="Hegemann P."/>
            <person name="Fromm H."/>
            <person name="Raoult D."/>
            <person name="Greub G."/>
            <person name="Miranda-Saavedra D."/>
            <person name="Chen N."/>
            <person name="Nash P."/>
            <person name="Ginger M.L."/>
            <person name="Horn M."/>
            <person name="Schaap P."/>
            <person name="Caler L."/>
            <person name="Loftus B."/>
        </authorList>
    </citation>
    <scope>NUCLEOTIDE SEQUENCE [LARGE SCALE GENOMIC DNA]</scope>
    <source>
        <strain evidence="1 2">Neff</strain>
    </source>
</reference>
<dbReference type="EMBL" id="KB007857">
    <property type="protein sequence ID" value="ELR23602.1"/>
    <property type="molecule type" value="Genomic_DNA"/>
</dbReference>
<organism evidence="1 2">
    <name type="scientific">Acanthamoeba castellanii (strain ATCC 30010 / Neff)</name>
    <dbReference type="NCBI Taxonomy" id="1257118"/>
    <lineage>
        <taxon>Eukaryota</taxon>
        <taxon>Amoebozoa</taxon>
        <taxon>Discosea</taxon>
        <taxon>Longamoebia</taxon>
        <taxon>Centramoebida</taxon>
        <taxon>Acanthamoebidae</taxon>
        <taxon>Acanthamoeba</taxon>
    </lineage>
</organism>
<accession>L8HEG3</accession>
<dbReference type="RefSeq" id="XP_004353130.1">
    <property type="nucleotide sequence ID" value="XM_004353078.1"/>
</dbReference>
<proteinExistence type="predicted"/>
<protein>
    <submittedName>
        <fullName evidence="1">Uncharacterized protein</fullName>
    </submittedName>
</protein>
<gene>
    <name evidence="1" type="ORF">ACA1_072240</name>
</gene>
<name>L8HEG3_ACACF</name>
<dbReference type="AlphaFoldDB" id="L8HEG3"/>